<sequence>MTENTSATEVVHRETHAPVRTQIRGFDPRALVMRVTRRIAALNLVDMAFRVAGVSLTSAGLAHFVAPKLFAWITRPVFPEDTGQWVKVNGAAETGIGLALLDRRTRTAGVIGALVYVAHLGSRAVTAIGAQLNPPESETSATEEVLVIEDSMPEPAAE</sequence>
<comment type="caution">
    <text evidence="1">The sequence shown here is derived from an EMBL/GenBank/DDBJ whole genome shotgun (WGS) entry which is preliminary data.</text>
</comment>
<keyword evidence="2" id="KW-1185">Reference proteome</keyword>
<dbReference type="AlphaFoldDB" id="L7LBL0"/>
<dbReference type="eggNOG" id="COG4270">
    <property type="taxonomic scope" value="Bacteria"/>
</dbReference>
<evidence type="ECO:0000313" key="2">
    <source>
        <dbReference type="Proteomes" id="UP000053405"/>
    </source>
</evidence>
<organism evidence="1 2">
    <name type="scientific">Gordonia hirsuta DSM 44140 = NBRC 16056</name>
    <dbReference type="NCBI Taxonomy" id="1121927"/>
    <lineage>
        <taxon>Bacteria</taxon>
        <taxon>Bacillati</taxon>
        <taxon>Actinomycetota</taxon>
        <taxon>Actinomycetes</taxon>
        <taxon>Mycobacteriales</taxon>
        <taxon>Gordoniaceae</taxon>
        <taxon>Gordonia</taxon>
    </lineage>
</organism>
<dbReference type="STRING" id="1121927.GOHSU_30_00500"/>
<evidence type="ECO:0000313" key="1">
    <source>
        <dbReference type="EMBL" id="GAC58126.1"/>
    </source>
</evidence>
<dbReference type="EMBL" id="BANT01000030">
    <property type="protein sequence ID" value="GAC58126.1"/>
    <property type="molecule type" value="Genomic_DNA"/>
</dbReference>
<proteinExistence type="predicted"/>
<name>L7LBL0_9ACTN</name>
<protein>
    <submittedName>
        <fullName evidence="1">Uncharacterized protein</fullName>
    </submittedName>
</protein>
<accession>L7LBL0</accession>
<dbReference type="RefSeq" id="WP_005941635.1">
    <property type="nucleotide sequence ID" value="NZ_ATVK01000054.1"/>
</dbReference>
<dbReference type="Proteomes" id="UP000053405">
    <property type="component" value="Unassembled WGS sequence"/>
</dbReference>
<reference evidence="1 2" key="1">
    <citation type="submission" date="2012-12" db="EMBL/GenBank/DDBJ databases">
        <title>Whole genome shotgun sequence of Gordonia hirsuta NBRC 16056.</title>
        <authorList>
            <person name="Isaki-Nakamura S."/>
            <person name="Hosoyama A."/>
            <person name="Tsuchikane K."/>
            <person name="Katsumata H."/>
            <person name="Baba S."/>
            <person name="Yamazaki S."/>
            <person name="Fujita N."/>
        </authorList>
    </citation>
    <scope>NUCLEOTIDE SEQUENCE [LARGE SCALE GENOMIC DNA]</scope>
    <source>
        <strain evidence="1 2">NBRC 16056</strain>
    </source>
</reference>
<gene>
    <name evidence="1" type="ORF">GOHSU_30_00500</name>
</gene>